<comment type="cofactor">
    <cofactor evidence="6">
        <name>FMN</name>
        <dbReference type="ChEBI" id="CHEBI:58210"/>
    </cofactor>
</comment>
<keyword evidence="1 6" id="KW-0813">Transport</keyword>
<evidence type="ECO:0000256" key="3">
    <source>
        <dbReference type="ARBA" id="ARBA00022630"/>
    </source>
</evidence>
<keyword evidence="4 6" id="KW-0288">FMN</keyword>
<comment type="subunit">
    <text evidence="6">The complex is composed of six subunits: RnfA, RnfB, RnfC, RnfD, RnfE and RnfG.</text>
</comment>
<dbReference type="HAMAP" id="MF_00479">
    <property type="entry name" value="RsxG_RnfG"/>
    <property type="match status" value="1"/>
</dbReference>
<sequence length="218" mass="23480">MNELIHAIRGNAIAIGLFAIVTSAVIALTQVATRDAIVHNKEAFQARALYEIVPRELDPDLLDHTLSINAPELGLDEDALMYQAIQDGQVRAVLMPVIAPDGYSGDIELLVGINADSSVAGVRVLSHKETPGLGDKIELSKSDWILDFTGAEKTVGRDDSWAVQKDGGRFDQFTGATITPRAIVGATARAIEFFRAHRDHLLTPVTNTTQPQTAGVTE</sequence>
<evidence type="ECO:0000256" key="4">
    <source>
        <dbReference type="ARBA" id="ARBA00022643"/>
    </source>
</evidence>
<evidence type="ECO:0000256" key="6">
    <source>
        <dbReference type="HAMAP-Rule" id="MF_00479"/>
    </source>
</evidence>
<dbReference type="STRING" id="49186.SAMN05421647_10116"/>
<dbReference type="EC" id="7.-.-.-" evidence="6"/>
<keyword evidence="6 7" id="KW-0812">Transmembrane</keyword>
<accession>A0A1N6N508</accession>
<keyword evidence="6" id="KW-1003">Cell membrane</keyword>
<evidence type="ECO:0000256" key="7">
    <source>
        <dbReference type="SAM" id="Phobius"/>
    </source>
</evidence>
<dbReference type="GO" id="GO:0009055">
    <property type="term" value="F:electron transfer activity"/>
    <property type="evidence" value="ECO:0007669"/>
    <property type="project" value="InterPro"/>
</dbReference>
<dbReference type="GO" id="GO:0022900">
    <property type="term" value="P:electron transport chain"/>
    <property type="evidence" value="ECO:0007669"/>
    <property type="project" value="UniProtKB-UniRule"/>
</dbReference>
<feature type="transmembrane region" description="Helical" evidence="7">
    <location>
        <begin position="12"/>
        <end position="32"/>
    </location>
</feature>
<dbReference type="GO" id="GO:0010181">
    <property type="term" value="F:FMN binding"/>
    <property type="evidence" value="ECO:0007669"/>
    <property type="project" value="InterPro"/>
</dbReference>
<dbReference type="EMBL" id="FTMN01000001">
    <property type="protein sequence ID" value="SIP87146.1"/>
    <property type="molecule type" value="Genomic_DNA"/>
</dbReference>
<keyword evidence="6" id="KW-1278">Translocase</keyword>
<protein>
    <recommendedName>
        <fullName evidence="6">Ion-translocating oxidoreductase complex subunit G</fullName>
        <ecNumber evidence="6">7.-.-.-</ecNumber>
    </recommendedName>
    <alternativeName>
        <fullName evidence="6">Rnf electron transport complex subunit G</fullName>
    </alternativeName>
</protein>
<dbReference type="InterPro" id="IPR007329">
    <property type="entry name" value="FMN-bd"/>
</dbReference>
<keyword evidence="6" id="KW-0997">Cell inner membrane</keyword>
<dbReference type="NCBIfam" id="NF002519">
    <property type="entry name" value="PRK01908.1"/>
    <property type="match status" value="1"/>
</dbReference>
<evidence type="ECO:0000313" key="10">
    <source>
        <dbReference type="Proteomes" id="UP000186895"/>
    </source>
</evidence>
<keyword evidence="6 7" id="KW-1133">Transmembrane helix</keyword>
<dbReference type="eggNOG" id="COG4659">
    <property type="taxonomic scope" value="Bacteria"/>
</dbReference>
<dbReference type="InterPro" id="IPR010209">
    <property type="entry name" value="Ion_transpt_RnfG/RsxG"/>
</dbReference>
<dbReference type="RefSeq" id="WP_076459898.1">
    <property type="nucleotide sequence ID" value="NZ_FTMN01000001.1"/>
</dbReference>
<dbReference type="Pfam" id="PF04205">
    <property type="entry name" value="FMN_bind"/>
    <property type="match status" value="1"/>
</dbReference>
<comment type="subcellular location">
    <subcellularLocation>
        <location evidence="6">Cell inner membrane</location>
        <topology evidence="6">Single-pass membrane protein</topology>
    </subcellularLocation>
</comment>
<evidence type="ECO:0000256" key="5">
    <source>
        <dbReference type="ARBA" id="ARBA00022982"/>
    </source>
</evidence>
<evidence type="ECO:0000256" key="1">
    <source>
        <dbReference type="ARBA" id="ARBA00022448"/>
    </source>
</evidence>
<dbReference type="PANTHER" id="PTHR36118:SF1">
    <property type="entry name" value="ION-TRANSLOCATING OXIDOREDUCTASE COMPLEX SUBUNIT G"/>
    <property type="match status" value="1"/>
</dbReference>
<comment type="similarity">
    <text evidence="6">Belongs to the RnfG family.</text>
</comment>
<evidence type="ECO:0000256" key="2">
    <source>
        <dbReference type="ARBA" id="ARBA00022553"/>
    </source>
</evidence>
<dbReference type="Proteomes" id="UP000186895">
    <property type="component" value="Unassembled WGS sequence"/>
</dbReference>
<dbReference type="NCBIfam" id="TIGR01947">
    <property type="entry name" value="rnfG"/>
    <property type="match status" value="1"/>
</dbReference>
<keyword evidence="10" id="KW-1185">Reference proteome</keyword>
<keyword evidence="2 6" id="KW-0597">Phosphoprotein</keyword>
<gene>
    <name evidence="6" type="primary">rnfG</name>
    <name evidence="9" type="ORF">SAMN05421647_10116</name>
</gene>
<comment type="function">
    <text evidence="6">Part of a membrane-bound complex that couples electron transfer with translocation of ions across the membrane.</text>
</comment>
<keyword evidence="6 7" id="KW-0472">Membrane</keyword>
<dbReference type="PIRSF" id="PIRSF006091">
    <property type="entry name" value="E_trnsport_RnfG"/>
    <property type="match status" value="1"/>
</dbReference>
<feature type="modified residue" description="FMN phosphoryl threonine" evidence="6">
    <location>
        <position position="177"/>
    </location>
</feature>
<evidence type="ECO:0000259" key="8">
    <source>
        <dbReference type="SMART" id="SM00900"/>
    </source>
</evidence>
<reference evidence="9 10" key="1">
    <citation type="submission" date="2017-01" db="EMBL/GenBank/DDBJ databases">
        <authorList>
            <person name="Mah S.A."/>
            <person name="Swanson W.J."/>
            <person name="Moy G.W."/>
            <person name="Vacquier V.D."/>
        </authorList>
    </citation>
    <scope>NUCLEOTIDE SEQUENCE [LARGE SCALE GENOMIC DNA]</scope>
    <source>
        <strain evidence="9 10">DSM 7027</strain>
    </source>
</reference>
<organism evidence="9 10">
    <name type="scientific">Marinobacterium stanieri</name>
    <dbReference type="NCBI Taxonomy" id="49186"/>
    <lineage>
        <taxon>Bacteria</taxon>
        <taxon>Pseudomonadati</taxon>
        <taxon>Pseudomonadota</taxon>
        <taxon>Gammaproteobacteria</taxon>
        <taxon>Oceanospirillales</taxon>
        <taxon>Oceanospirillaceae</taxon>
        <taxon>Marinobacterium</taxon>
    </lineage>
</organism>
<keyword evidence="3 6" id="KW-0285">Flavoprotein</keyword>
<evidence type="ECO:0000313" key="9">
    <source>
        <dbReference type="EMBL" id="SIP87146.1"/>
    </source>
</evidence>
<name>A0A1N6N508_9GAMM</name>
<dbReference type="AlphaFoldDB" id="A0A1N6N508"/>
<keyword evidence="5 6" id="KW-0249">Electron transport</keyword>
<dbReference type="PANTHER" id="PTHR36118">
    <property type="entry name" value="ION-TRANSLOCATING OXIDOREDUCTASE COMPLEX SUBUNIT G"/>
    <property type="match status" value="1"/>
</dbReference>
<proteinExistence type="inferred from homology"/>
<dbReference type="GO" id="GO:0005886">
    <property type="term" value="C:plasma membrane"/>
    <property type="evidence" value="ECO:0007669"/>
    <property type="project" value="UniProtKB-SubCell"/>
</dbReference>
<feature type="domain" description="FMN-binding" evidence="8">
    <location>
        <begin position="102"/>
        <end position="194"/>
    </location>
</feature>
<dbReference type="SMART" id="SM00900">
    <property type="entry name" value="FMN_bind"/>
    <property type="match status" value="1"/>
</dbReference>